<evidence type="ECO:0000259" key="8">
    <source>
        <dbReference type="PROSITE" id="PS50866"/>
    </source>
</evidence>
<keyword evidence="5" id="KW-1133">Transmembrane helix</keyword>
<keyword evidence="3 7" id="KW-0812">Transmembrane</keyword>
<dbReference type="GO" id="GO:0016020">
    <property type="term" value="C:membrane"/>
    <property type="evidence" value="ECO:0007669"/>
    <property type="project" value="UniProtKB-SubCell"/>
</dbReference>
<evidence type="ECO:0000256" key="3">
    <source>
        <dbReference type="ARBA" id="ARBA00022692"/>
    </source>
</evidence>
<evidence type="ECO:0000256" key="6">
    <source>
        <dbReference type="ARBA" id="ARBA00023136"/>
    </source>
</evidence>
<dbReference type="Pfam" id="PF01105">
    <property type="entry name" value="EMP24_GP25L"/>
    <property type="match status" value="1"/>
</dbReference>
<dbReference type="Proteomes" id="UP000749646">
    <property type="component" value="Unassembled WGS sequence"/>
</dbReference>
<gene>
    <name evidence="9" type="primary">ERP1_1</name>
    <name evidence="9" type="ORF">BGZ65_001721</name>
</gene>
<comment type="subcellular location">
    <subcellularLocation>
        <location evidence="1 7">Membrane</location>
        <topology evidence="1 7">Single-pass type I membrane protein</topology>
    </subcellularLocation>
</comment>
<feature type="domain" description="GOLD" evidence="8">
    <location>
        <begin position="1"/>
        <end position="83"/>
    </location>
</feature>
<dbReference type="InterPro" id="IPR009038">
    <property type="entry name" value="GOLD_dom"/>
</dbReference>
<sequence>MVIGDYIAEEWNDEAQKFIVNNELQLEVVVEEMPEGKRIYGQKLRPKGQFKFTSAETGEHLICLFTASAGWFSSSKIRLTLDLAIRDIMDESSEIREGALSDLEQRVRELNHKVGDIRREQSYLRDHESEFRDKSEATNSHTVTWTLIQLVVLGIACAAQLRSLRKFFETKKLV</sequence>
<keyword evidence="6" id="KW-0472">Membrane</keyword>
<evidence type="ECO:0000256" key="1">
    <source>
        <dbReference type="ARBA" id="ARBA00004479"/>
    </source>
</evidence>
<dbReference type="OrthoDB" id="3427at2759"/>
<proteinExistence type="inferred from homology"/>
<keyword evidence="10" id="KW-1185">Reference proteome</keyword>
<dbReference type="PROSITE" id="PS50866">
    <property type="entry name" value="GOLD"/>
    <property type="match status" value="1"/>
</dbReference>
<dbReference type="AlphaFoldDB" id="A0A9P6SUA1"/>
<evidence type="ECO:0000256" key="2">
    <source>
        <dbReference type="ARBA" id="ARBA00007104"/>
    </source>
</evidence>
<comment type="similarity">
    <text evidence="2 7">Belongs to the EMP24/GP25L family.</text>
</comment>
<evidence type="ECO:0000313" key="9">
    <source>
        <dbReference type="EMBL" id="KAG0003426.1"/>
    </source>
</evidence>
<evidence type="ECO:0000256" key="5">
    <source>
        <dbReference type="ARBA" id="ARBA00022989"/>
    </source>
</evidence>
<name>A0A9P6SUA1_9FUNG</name>
<dbReference type="InterPro" id="IPR015720">
    <property type="entry name" value="Emp24-like"/>
</dbReference>
<reference evidence="9" key="1">
    <citation type="journal article" date="2020" name="Fungal Divers.">
        <title>Resolving the Mortierellaceae phylogeny through synthesis of multi-gene phylogenetics and phylogenomics.</title>
        <authorList>
            <person name="Vandepol N."/>
            <person name="Liber J."/>
            <person name="Desiro A."/>
            <person name="Na H."/>
            <person name="Kennedy M."/>
            <person name="Barry K."/>
            <person name="Grigoriev I.V."/>
            <person name="Miller A.N."/>
            <person name="O'Donnell K."/>
            <person name="Stajich J.E."/>
            <person name="Bonito G."/>
        </authorList>
    </citation>
    <scope>NUCLEOTIDE SEQUENCE</scope>
    <source>
        <strain evidence="9">MES-2147</strain>
    </source>
</reference>
<evidence type="ECO:0000313" key="10">
    <source>
        <dbReference type="Proteomes" id="UP000749646"/>
    </source>
</evidence>
<dbReference type="PANTHER" id="PTHR22811">
    <property type="entry name" value="TRANSMEMBRANE EMP24 DOMAIN-CONTAINING PROTEIN"/>
    <property type="match status" value="1"/>
</dbReference>
<keyword evidence="4" id="KW-0732">Signal</keyword>
<accession>A0A9P6SUA1</accession>
<comment type="caution">
    <text evidence="9">The sequence shown here is derived from an EMBL/GenBank/DDBJ whole genome shotgun (WGS) entry which is preliminary data.</text>
</comment>
<evidence type="ECO:0000256" key="4">
    <source>
        <dbReference type="ARBA" id="ARBA00022729"/>
    </source>
</evidence>
<dbReference type="SMART" id="SM01190">
    <property type="entry name" value="EMP24_GP25L"/>
    <property type="match status" value="1"/>
</dbReference>
<organism evidence="9 10">
    <name type="scientific">Modicella reniformis</name>
    <dbReference type="NCBI Taxonomy" id="1440133"/>
    <lineage>
        <taxon>Eukaryota</taxon>
        <taxon>Fungi</taxon>
        <taxon>Fungi incertae sedis</taxon>
        <taxon>Mucoromycota</taxon>
        <taxon>Mortierellomycotina</taxon>
        <taxon>Mortierellomycetes</taxon>
        <taxon>Mortierellales</taxon>
        <taxon>Mortierellaceae</taxon>
        <taxon>Modicella</taxon>
    </lineage>
</organism>
<evidence type="ECO:0000256" key="7">
    <source>
        <dbReference type="RuleBase" id="RU003827"/>
    </source>
</evidence>
<dbReference type="EMBL" id="JAAAHW010000351">
    <property type="protein sequence ID" value="KAG0003426.1"/>
    <property type="molecule type" value="Genomic_DNA"/>
</dbReference>
<protein>
    <submittedName>
        <fullName evidence="9">Emp24p/erv25p- protein</fullName>
    </submittedName>
</protein>